<comment type="similarity">
    <text evidence="3">Belongs to the WD repeat EMAP family.</text>
</comment>
<feature type="transmembrane region" description="Helical" evidence="14">
    <location>
        <begin position="116"/>
        <end position="139"/>
    </location>
</feature>
<reference evidence="17" key="1">
    <citation type="submission" date="2025-08" db="UniProtKB">
        <authorList>
            <consortium name="Ensembl"/>
        </authorList>
    </citation>
    <scope>IDENTIFICATION</scope>
</reference>
<evidence type="ECO:0000256" key="14">
    <source>
        <dbReference type="SAM" id="Phobius"/>
    </source>
</evidence>
<dbReference type="SUPFAM" id="SSF50978">
    <property type="entry name" value="WD40 repeat-like"/>
    <property type="match status" value="1"/>
</dbReference>
<feature type="repeat" description="WD" evidence="13">
    <location>
        <begin position="626"/>
        <end position="667"/>
    </location>
</feature>
<dbReference type="GO" id="GO:0051301">
    <property type="term" value="P:cell division"/>
    <property type="evidence" value="ECO:0007669"/>
    <property type="project" value="UniProtKB-KW"/>
</dbReference>
<gene>
    <name evidence="17" type="primary">LOC107731903</name>
</gene>
<dbReference type="Gene3D" id="2.130.10.10">
    <property type="entry name" value="YVTN repeat-like/Quinoprotein amine dehydrogenase"/>
    <property type="match status" value="2"/>
</dbReference>
<dbReference type="PANTHER" id="PTHR13720:SF15">
    <property type="entry name" value="ECHINODERM MICROTUBULE-ASSOCIATED PROTEIN-LIKE 3"/>
    <property type="match status" value="1"/>
</dbReference>
<dbReference type="SMART" id="SM00320">
    <property type="entry name" value="WD40"/>
    <property type="match status" value="8"/>
</dbReference>
<dbReference type="FunFam" id="2.130.10.10:FF:000019">
    <property type="entry name" value="echinoderm microtubule-associated protein-like 4 isoform X2"/>
    <property type="match status" value="1"/>
</dbReference>
<dbReference type="Ensembl" id="ENSSRHT00000041851.1">
    <property type="protein sequence ID" value="ENSSRHP00000040684.1"/>
    <property type="gene ID" value="ENSSRHG00000020561.1"/>
</dbReference>
<feature type="domain" description="EML-like second beta-propeller" evidence="16">
    <location>
        <begin position="504"/>
        <end position="773"/>
    </location>
</feature>
<feature type="transmembrane region" description="Helical" evidence="14">
    <location>
        <begin position="184"/>
        <end position="205"/>
    </location>
</feature>
<dbReference type="GO" id="GO:0008017">
    <property type="term" value="F:microtubule binding"/>
    <property type="evidence" value="ECO:0007669"/>
    <property type="project" value="TreeGrafter"/>
</dbReference>
<evidence type="ECO:0000256" key="12">
    <source>
        <dbReference type="ARBA" id="ARBA00023306"/>
    </source>
</evidence>
<keyword evidence="14" id="KW-1133">Transmembrane helix</keyword>
<comment type="subcellular location">
    <subcellularLocation>
        <location evidence="1">Cytoplasm</location>
        <location evidence="1">Cytoskeleton</location>
        <location evidence="1">Spindle</location>
    </subcellularLocation>
    <subcellularLocation>
        <location evidence="2">Midbody</location>
    </subcellularLocation>
</comment>
<keyword evidence="18" id="KW-1185">Reference proteome</keyword>
<dbReference type="GO" id="GO:0000226">
    <property type="term" value="P:microtubule cytoskeleton organization"/>
    <property type="evidence" value="ECO:0007669"/>
    <property type="project" value="TreeGrafter"/>
</dbReference>
<protein>
    <submittedName>
        <fullName evidence="17">Echinoderm microtubule-associated protein-like 3</fullName>
    </submittedName>
</protein>
<keyword evidence="14" id="KW-0472">Membrane</keyword>
<dbReference type="GO" id="GO:0005874">
    <property type="term" value="C:microtubule"/>
    <property type="evidence" value="ECO:0007669"/>
    <property type="project" value="UniProtKB-KW"/>
</dbReference>
<dbReference type="InterPro" id="IPR055442">
    <property type="entry name" value="Beta-prop_EML-like_2nd"/>
</dbReference>
<feature type="domain" description="EML-like first beta-propeller" evidence="15">
    <location>
        <begin position="209"/>
        <end position="487"/>
    </location>
</feature>
<evidence type="ECO:0000256" key="3">
    <source>
        <dbReference type="ARBA" id="ARBA00006489"/>
    </source>
</evidence>
<dbReference type="FunFam" id="2.130.10.10:FF:000005">
    <property type="entry name" value="Putative echinoderm microtubule-associated protein-like 1"/>
    <property type="match status" value="1"/>
</dbReference>
<keyword evidence="12" id="KW-0131">Cell cycle</keyword>
<dbReference type="InterPro" id="IPR036322">
    <property type="entry name" value="WD40_repeat_dom_sf"/>
</dbReference>
<feature type="repeat" description="WD" evidence="13">
    <location>
        <begin position="497"/>
        <end position="529"/>
    </location>
</feature>
<evidence type="ECO:0000256" key="8">
    <source>
        <dbReference type="ARBA" id="ARBA00022737"/>
    </source>
</evidence>
<dbReference type="PANTHER" id="PTHR13720">
    <property type="entry name" value="WD-40 REPEAT PROTEIN"/>
    <property type="match status" value="1"/>
</dbReference>
<dbReference type="CDD" id="cd21949">
    <property type="entry name" value="TD_EMAP3"/>
    <property type="match status" value="1"/>
</dbReference>
<sequence>MSTECICGSGSLDLWLWAQSSTEFPDRLSLMEVRLQAQEDEITLLKSSLADALRKLHLHDQQIPLLKQQLIAGKRFVKGIIRVRRNSEKSRDSQDKTKQRLSKKAASSTNLLTRHLHFHIFMCILPFILLTGQSIKMFIRGRPITMYIPSNILNYEELRMDLPSQKLDLDWVYGYRGRDCRANLYLLPSGEAVYFIACVVVLYHISNQTQRHYQKHTDCVRCLAIHPDKVRVASGQTAGVDKDGKPLQPFVHIWDSKTLVTLQQIGLGTFERGVGAVAFSSSDAGTFLCVIDDSNEHMLSVWDWNKNIKHTEVKSTNEAVLAVDFSPTDTNNIISCGKSHVYFWTMSAGTLTKKQGIFGKYKKPKFVLCFVFSLTGDVLTGDSEGNILTWGKSAADIKTLGKGAKETFQIMKQTRAHEGSVFTMCILQGGAILSGGGKDRKIIHWSADLAPERECEIPEKFGAVRTIADVDGEELLVGTTRNAILRGTFSDGFVAIVQGHVDEMWGLATHPTQNIFLTCGNDRQVCVWNAEDHKLDWCTTLEESGLCADFSPNGAVVSVGLSTGRWVVLDLQTKEVVSDLTDGNEQLSVMRYSPDGSFLAVGSHDNFIYIYNVTEGGRRYTRFGKCTGHSSFITHLDWSKDGKYVMSNSGDYEILYWDVASGCKLLRNRFESKDREWASYTCVLGFHVMGVWLEGSDGTDINALCRSHSKSMVAVADDFCKVHLFQYPCPKPKAPSYKYEGHGSHVTNVRFTHNDSHLLSMGGKDTCILQWRVKGAGTGDHKEHLASSSSWDKPLHINVVPQNDSPTVACFSLEKYRFISSLVNVYRDYLRTLKFLFPESSSNSK</sequence>
<keyword evidence="11" id="KW-0206">Cytoskeleton</keyword>
<evidence type="ECO:0000256" key="10">
    <source>
        <dbReference type="ARBA" id="ARBA00023054"/>
    </source>
</evidence>
<name>A0A673ILB4_9TELE</name>
<dbReference type="Pfam" id="PF03451">
    <property type="entry name" value="HELP"/>
    <property type="match status" value="1"/>
</dbReference>
<accession>A0A673ILB4</accession>
<evidence type="ECO:0000256" key="2">
    <source>
        <dbReference type="ARBA" id="ARBA00004214"/>
    </source>
</evidence>
<evidence type="ECO:0000313" key="18">
    <source>
        <dbReference type="Proteomes" id="UP000472270"/>
    </source>
</evidence>
<evidence type="ECO:0000313" key="17">
    <source>
        <dbReference type="Ensembl" id="ENSSRHP00000040684.1"/>
    </source>
</evidence>
<evidence type="ECO:0000256" key="13">
    <source>
        <dbReference type="PROSITE-ProRule" id="PRU00221"/>
    </source>
</evidence>
<evidence type="ECO:0000256" key="9">
    <source>
        <dbReference type="ARBA" id="ARBA00022776"/>
    </source>
</evidence>
<keyword evidence="4" id="KW-0963">Cytoplasm</keyword>
<dbReference type="GO" id="GO:0072686">
    <property type="term" value="C:mitotic spindle"/>
    <property type="evidence" value="ECO:0007669"/>
    <property type="project" value="TreeGrafter"/>
</dbReference>
<keyword evidence="10" id="KW-0175">Coiled coil</keyword>
<keyword evidence="5 13" id="KW-0853">WD repeat</keyword>
<keyword evidence="6" id="KW-0132">Cell division</keyword>
<reference evidence="17" key="2">
    <citation type="submission" date="2025-09" db="UniProtKB">
        <authorList>
            <consortium name="Ensembl"/>
        </authorList>
    </citation>
    <scope>IDENTIFICATION</scope>
</reference>
<dbReference type="InterPro" id="IPR055439">
    <property type="entry name" value="Beta-prop_EML_1st"/>
</dbReference>
<dbReference type="PROSITE" id="PS50082">
    <property type="entry name" value="WD_REPEATS_2"/>
    <property type="match status" value="3"/>
</dbReference>
<dbReference type="InterPro" id="IPR005108">
    <property type="entry name" value="HELP"/>
</dbReference>
<organism evidence="17 18">
    <name type="scientific">Sinocyclocheilus rhinocerous</name>
    <dbReference type="NCBI Taxonomy" id="307959"/>
    <lineage>
        <taxon>Eukaryota</taxon>
        <taxon>Metazoa</taxon>
        <taxon>Chordata</taxon>
        <taxon>Craniata</taxon>
        <taxon>Vertebrata</taxon>
        <taxon>Euteleostomi</taxon>
        <taxon>Actinopterygii</taxon>
        <taxon>Neopterygii</taxon>
        <taxon>Teleostei</taxon>
        <taxon>Ostariophysi</taxon>
        <taxon>Cypriniformes</taxon>
        <taxon>Cyprinidae</taxon>
        <taxon>Cyprininae</taxon>
        <taxon>Sinocyclocheilus</taxon>
    </lineage>
</organism>
<evidence type="ECO:0000256" key="7">
    <source>
        <dbReference type="ARBA" id="ARBA00022701"/>
    </source>
</evidence>
<keyword evidence="9" id="KW-0498">Mitosis</keyword>
<keyword evidence="7" id="KW-0493">Microtubule</keyword>
<feature type="repeat" description="WD" evidence="13">
    <location>
        <begin position="580"/>
        <end position="621"/>
    </location>
</feature>
<evidence type="ECO:0000256" key="6">
    <source>
        <dbReference type="ARBA" id="ARBA00022618"/>
    </source>
</evidence>
<dbReference type="Pfam" id="PF23409">
    <property type="entry name" value="Beta-prop_EML"/>
    <property type="match status" value="1"/>
</dbReference>
<evidence type="ECO:0000256" key="1">
    <source>
        <dbReference type="ARBA" id="ARBA00004186"/>
    </source>
</evidence>
<dbReference type="GO" id="GO:0030496">
    <property type="term" value="C:midbody"/>
    <property type="evidence" value="ECO:0007669"/>
    <property type="project" value="UniProtKB-SubCell"/>
</dbReference>
<dbReference type="InterPro" id="IPR015943">
    <property type="entry name" value="WD40/YVTN_repeat-like_dom_sf"/>
</dbReference>
<dbReference type="InterPro" id="IPR001680">
    <property type="entry name" value="WD40_rpt"/>
</dbReference>
<evidence type="ECO:0000256" key="5">
    <source>
        <dbReference type="ARBA" id="ARBA00022574"/>
    </source>
</evidence>
<dbReference type="AlphaFoldDB" id="A0A673ILB4"/>
<dbReference type="Proteomes" id="UP000472270">
    <property type="component" value="Unassembled WGS sequence"/>
</dbReference>
<dbReference type="SUPFAM" id="SSF50998">
    <property type="entry name" value="Quinoprotein alcohol dehydrogenase-like"/>
    <property type="match status" value="1"/>
</dbReference>
<evidence type="ECO:0000259" key="15">
    <source>
        <dbReference type="Pfam" id="PF23409"/>
    </source>
</evidence>
<keyword evidence="8" id="KW-0677">Repeat</keyword>
<keyword evidence="14" id="KW-0812">Transmembrane</keyword>
<dbReference type="PROSITE" id="PS50294">
    <property type="entry name" value="WD_REPEATS_REGION"/>
    <property type="match status" value="2"/>
</dbReference>
<dbReference type="InterPro" id="IPR050630">
    <property type="entry name" value="WD_repeat_EMAP"/>
</dbReference>
<dbReference type="InterPro" id="IPR011047">
    <property type="entry name" value="Quinoprotein_ADH-like_sf"/>
</dbReference>
<dbReference type="Pfam" id="PF23414">
    <property type="entry name" value="Beta-prop_EML_2"/>
    <property type="match status" value="1"/>
</dbReference>
<proteinExistence type="inferred from homology"/>
<evidence type="ECO:0000259" key="16">
    <source>
        <dbReference type="Pfam" id="PF23414"/>
    </source>
</evidence>
<evidence type="ECO:0000256" key="11">
    <source>
        <dbReference type="ARBA" id="ARBA00023212"/>
    </source>
</evidence>
<evidence type="ECO:0000256" key="4">
    <source>
        <dbReference type="ARBA" id="ARBA00022490"/>
    </source>
</evidence>